<accession>X0L6A5</accession>
<dbReference type="VEuPathDB" id="FungiDB:FOIG_04617"/>
<reference evidence="3" key="2">
    <citation type="submission" date="2012-05" db="EMBL/GenBank/DDBJ databases">
        <title>The Genome Annotation of Fusarium oxysporum II5.</title>
        <authorList>
            <consortium name="The Broad Institute Genomics Platform"/>
            <person name="Ma L.-J."/>
            <person name="Corby-Kistler H."/>
            <person name="Broz K."/>
            <person name="Gale L.R."/>
            <person name="Jonkers W."/>
            <person name="O'Donnell K."/>
            <person name="Ploetz R."/>
            <person name="Steinberg C."/>
            <person name="Schwartz D.C."/>
            <person name="VanEtten H."/>
            <person name="Zhou S."/>
            <person name="Young S.K."/>
            <person name="Zeng Q."/>
            <person name="Gargeya S."/>
            <person name="Fitzgerald M."/>
            <person name="Abouelleil A."/>
            <person name="Alvarado L."/>
            <person name="Chapman S.B."/>
            <person name="Gainer-Dewar J."/>
            <person name="Goldberg J."/>
            <person name="Griggs A."/>
            <person name="Gujja S."/>
            <person name="Hansen M."/>
            <person name="Howarth C."/>
            <person name="Imamovic A."/>
            <person name="Ireland A."/>
            <person name="Larimer J."/>
            <person name="McCowan C."/>
            <person name="Murphy C."/>
            <person name="Pearson M."/>
            <person name="Poon T.W."/>
            <person name="Priest M."/>
            <person name="Roberts A."/>
            <person name="Saif S."/>
            <person name="Shea T."/>
            <person name="Sykes S."/>
            <person name="Wortman J."/>
            <person name="Nusbaum C."/>
            <person name="Birren B."/>
        </authorList>
    </citation>
    <scope>NUCLEOTIDE SEQUENCE</scope>
    <source>
        <strain evidence="3">54006</strain>
    </source>
</reference>
<feature type="region of interest" description="Disordered" evidence="1">
    <location>
        <begin position="1"/>
        <end position="173"/>
    </location>
</feature>
<sequence length="518" mass="56426">MSKTKDSTAIPEGQIEDMKEGTAFREQQNPVPRSVAGSVNNAGDVSDDAGNIIGTTLPLGQDEPDKEKQEEQQEEYGEYTTQEAEKKYGRLDLNNPKDTVDRLAGAVSSTGKPAVGGVTSALGLGGMSDETPEAPKQGEDVIGQMLEAKTKDQKDNSISFEDCDMPTGDKEVVETEGRLKEVISEEVKDKISKVEERVDEKDVPRVPEDAIQDEAPKSEIPEGKARRPEAPDVEVTEGKFPGKEAARELAGVTVEAVGQAPFESRQVGAEGGLMQLKGSKVDEGGAILDRRGNVINKTKAWDAPYPGAEQTAEERLQREQAEQVKAKRKEETKKDKELASALAYNIDQTQDKIRPICKMINNEISIAEAQLGKEYSEEHLVRQVRPLIEQGAKILSDVNGVIQGINPDSRLQRNAQQKAAIAEATSEEYHLAELLKEASIEGSSSLTGSVTTTIERARRKLESMPHAKKELNPLWALLAVPLFHIIAAIELLLDGMLGLVGRLLHGDVINSLTGRKKE</sequence>
<feature type="region of interest" description="Disordered" evidence="1">
    <location>
        <begin position="196"/>
        <end position="242"/>
    </location>
</feature>
<feature type="compositionally biased region" description="Polar residues" evidence="1">
    <location>
        <begin position="25"/>
        <end position="43"/>
    </location>
</feature>
<dbReference type="InterPro" id="IPR022124">
    <property type="entry name" value="DUF3659"/>
</dbReference>
<evidence type="ECO:0000259" key="2">
    <source>
        <dbReference type="Pfam" id="PF22485"/>
    </source>
</evidence>
<proteinExistence type="predicted"/>
<dbReference type="PANTHER" id="PTHR39461:SF1">
    <property type="entry name" value="LEA DOMAIN PROTEIN (AFU_ORTHOLOGUE AFUA_8G04920)"/>
    <property type="match status" value="1"/>
</dbReference>
<feature type="domain" description="DUF6987" evidence="2">
    <location>
        <begin position="327"/>
        <end position="506"/>
    </location>
</feature>
<gene>
    <name evidence="3" type="ORF">FOIG_04617</name>
</gene>
<organism evidence="3">
    <name type="scientific">Fusarium odoratissimum (strain NRRL 54006)</name>
    <dbReference type="NCBI Taxonomy" id="1089451"/>
    <lineage>
        <taxon>Eukaryota</taxon>
        <taxon>Fungi</taxon>
        <taxon>Dikarya</taxon>
        <taxon>Ascomycota</taxon>
        <taxon>Pezizomycotina</taxon>
        <taxon>Sordariomycetes</taxon>
        <taxon>Hypocreomycetidae</taxon>
        <taxon>Hypocreales</taxon>
        <taxon>Nectriaceae</taxon>
        <taxon>Fusarium</taxon>
        <taxon>Fusarium oxysporum species complex</taxon>
        <taxon>Fusarium oxysporum f. sp. cubense (strain race 4)</taxon>
    </lineage>
</organism>
<dbReference type="RefSeq" id="XP_031066484.1">
    <property type="nucleotide sequence ID" value="XM_031202905.1"/>
</dbReference>
<reference evidence="3" key="1">
    <citation type="submission" date="2011-11" db="EMBL/GenBank/DDBJ databases">
        <title>The Genome Sequence of Fusarium oxysporum II5.</title>
        <authorList>
            <consortium name="The Broad Institute Genome Sequencing Platform"/>
            <person name="Ma L.-J."/>
            <person name="Gale L.R."/>
            <person name="Schwartz D.C."/>
            <person name="Zhou S."/>
            <person name="Corby-Kistler H."/>
            <person name="Young S.K."/>
            <person name="Zeng Q."/>
            <person name="Gargeya S."/>
            <person name="Fitzgerald M."/>
            <person name="Haas B."/>
            <person name="Abouelleil A."/>
            <person name="Alvarado L."/>
            <person name="Arachchi H.M."/>
            <person name="Berlin A."/>
            <person name="Brown A."/>
            <person name="Chapman S.B."/>
            <person name="Chen Z."/>
            <person name="Dunbar C."/>
            <person name="Freedman E."/>
            <person name="Gearin G."/>
            <person name="Goldberg J."/>
            <person name="Griggs A."/>
            <person name="Gujja S."/>
            <person name="Heiman D."/>
            <person name="Howarth C."/>
            <person name="Larson L."/>
            <person name="Lui A."/>
            <person name="MacDonald P.J.P."/>
            <person name="Montmayeur A."/>
            <person name="Murphy C."/>
            <person name="Neiman D."/>
            <person name="Pearson M."/>
            <person name="Priest M."/>
            <person name="Roberts A."/>
            <person name="Saif S."/>
            <person name="Shea T."/>
            <person name="Shenoy N."/>
            <person name="Sisk P."/>
            <person name="Stolte C."/>
            <person name="Sykes S."/>
            <person name="Wortman J."/>
            <person name="Nusbaum C."/>
            <person name="Birren B."/>
        </authorList>
    </citation>
    <scope>NUCLEOTIDE SEQUENCE [LARGE SCALE GENOMIC DNA]</scope>
    <source>
        <strain evidence="3">54006</strain>
    </source>
</reference>
<dbReference type="GeneID" id="42029792"/>
<dbReference type="EMBL" id="JH658277">
    <property type="protein sequence ID" value="EXM04395.1"/>
    <property type="molecule type" value="Genomic_DNA"/>
</dbReference>
<dbReference type="HOGENOM" id="CLU_611164_0_0_1"/>
<evidence type="ECO:0000256" key="1">
    <source>
        <dbReference type="SAM" id="MobiDB-lite"/>
    </source>
</evidence>
<dbReference type="PANTHER" id="PTHR39461">
    <property type="entry name" value="LEA DOMAIN PROTEIN (AFU_ORTHOLOGUE AFUA_8G04920)"/>
    <property type="match status" value="1"/>
</dbReference>
<dbReference type="Pfam" id="PF22485">
    <property type="entry name" value="DUF6987"/>
    <property type="match status" value="1"/>
</dbReference>
<dbReference type="Proteomes" id="UP000030685">
    <property type="component" value="Unassembled WGS sequence"/>
</dbReference>
<dbReference type="Pfam" id="PF12396">
    <property type="entry name" value="DUF3659"/>
    <property type="match status" value="1"/>
</dbReference>
<dbReference type="AlphaFoldDB" id="X0L6A5"/>
<name>X0L6A5_FUSO5</name>
<dbReference type="InterPro" id="IPR054256">
    <property type="entry name" value="DUF6987"/>
</dbReference>
<evidence type="ECO:0000313" key="3">
    <source>
        <dbReference type="EMBL" id="EXM04395.1"/>
    </source>
</evidence>
<protein>
    <recommendedName>
        <fullName evidence="2">DUF6987 domain-containing protein</fullName>
    </recommendedName>
</protein>